<dbReference type="GO" id="GO:0005634">
    <property type="term" value="C:nucleus"/>
    <property type="evidence" value="ECO:0007669"/>
    <property type="project" value="TreeGrafter"/>
</dbReference>
<sequence length="253" mass="28870">MEIKLALGECSGSFDMEKAVCNHGLFMMSPNVWIPSTKSLRRPLRLADLNRSVLVTISHPPNQSFLVIQVDASLSPPLLMKQLYCWKRTLDMAKALCNLQREIALDNGKARCKRKRSTKKRRSSKPSECIANFPTWKELVRWARVDAQCLEERCNIGYRAAPILRLALMFANGKLDEDEITKLEQSSDPTAFQSLIPSDTETIRHLKQVHGKGNCSNNTIARDVEEIYGQYDPFQCLAYWMELVEEYESNLGN</sequence>
<name>A0A6A3BZ31_HIBSY</name>
<evidence type="ECO:0000313" key="1">
    <source>
        <dbReference type="EMBL" id="KAE8721963.1"/>
    </source>
</evidence>
<protein>
    <submittedName>
        <fullName evidence="1">Uncharacterized protein</fullName>
    </submittedName>
</protein>
<dbReference type="AlphaFoldDB" id="A0A6A3BZ31"/>
<accession>A0A6A3BZ31</accession>
<dbReference type="GO" id="GO:0034039">
    <property type="term" value="F:8-oxo-7,8-dihydroguanine DNA N-glycosylase activity"/>
    <property type="evidence" value="ECO:0007669"/>
    <property type="project" value="TreeGrafter"/>
</dbReference>
<dbReference type="GO" id="GO:0006285">
    <property type="term" value="P:base-excision repair, AP site formation"/>
    <property type="evidence" value="ECO:0007669"/>
    <property type="project" value="TreeGrafter"/>
</dbReference>
<proteinExistence type="predicted"/>
<comment type="caution">
    <text evidence="1">The sequence shown here is derived from an EMBL/GenBank/DDBJ whole genome shotgun (WGS) entry which is preliminary data.</text>
</comment>
<dbReference type="Gene3D" id="1.10.340.30">
    <property type="entry name" value="Hypothetical protein, domain 2"/>
    <property type="match status" value="1"/>
</dbReference>
<dbReference type="PANTHER" id="PTHR10242:SF7">
    <property type="entry name" value="HHH-GPD DOMAIN-CONTAINING PROTEIN"/>
    <property type="match status" value="1"/>
</dbReference>
<keyword evidence="2" id="KW-1185">Reference proteome</keyword>
<gene>
    <name evidence="1" type="ORF">F3Y22_tig00014732pilonHSYRG00037</name>
</gene>
<reference evidence="1" key="1">
    <citation type="submission" date="2019-09" db="EMBL/GenBank/DDBJ databases">
        <title>Draft genome information of white flower Hibiscus syriacus.</title>
        <authorList>
            <person name="Kim Y.-M."/>
        </authorList>
    </citation>
    <scope>NUCLEOTIDE SEQUENCE [LARGE SCALE GENOMIC DNA]</scope>
    <source>
        <strain evidence="1">YM2019G1</strain>
    </source>
</reference>
<dbReference type="InterPro" id="IPR052054">
    <property type="entry name" value="Oxidative_DNA_repair_enzyme"/>
</dbReference>
<dbReference type="Proteomes" id="UP000436088">
    <property type="component" value="Unassembled WGS sequence"/>
</dbReference>
<organism evidence="1 2">
    <name type="scientific">Hibiscus syriacus</name>
    <name type="common">Rose of Sharon</name>
    <dbReference type="NCBI Taxonomy" id="106335"/>
    <lineage>
        <taxon>Eukaryota</taxon>
        <taxon>Viridiplantae</taxon>
        <taxon>Streptophyta</taxon>
        <taxon>Embryophyta</taxon>
        <taxon>Tracheophyta</taxon>
        <taxon>Spermatophyta</taxon>
        <taxon>Magnoliopsida</taxon>
        <taxon>eudicotyledons</taxon>
        <taxon>Gunneridae</taxon>
        <taxon>Pentapetalae</taxon>
        <taxon>rosids</taxon>
        <taxon>malvids</taxon>
        <taxon>Malvales</taxon>
        <taxon>Malvaceae</taxon>
        <taxon>Malvoideae</taxon>
        <taxon>Hibiscus</taxon>
    </lineage>
</organism>
<evidence type="ECO:0000313" key="2">
    <source>
        <dbReference type="Proteomes" id="UP000436088"/>
    </source>
</evidence>
<dbReference type="EMBL" id="VEPZ02000585">
    <property type="protein sequence ID" value="KAE8721963.1"/>
    <property type="molecule type" value="Genomic_DNA"/>
</dbReference>
<dbReference type="PANTHER" id="PTHR10242">
    <property type="entry name" value="8-OXOGUANINE DNA GLYCOSYLASE"/>
    <property type="match status" value="1"/>
</dbReference>